<dbReference type="Gramene" id="TVU37917">
    <property type="protein sequence ID" value="TVU37917"/>
    <property type="gene ID" value="EJB05_11261"/>
</dbReference>
<feature type="non-terminal residue" evidence="1">
    <location>
        <position position="1"/>
    </location>
</feature>
<name>A0A5J9VQW3_9POAL</name>
<dbReference type="EMBL" id="RWGY01000007">
    <property type="protein sequence ID" value="TVU37917.1"/>
    <property type="molecule type" value="Genomic_DNA"/>
</dbReference>
<organism evidence="1 2">
    <name type="scientific">Eragrostis curvula</name>
    <name type="common">weeping love grass</name>
    <dbReference type="NCBI Taxonomy" id="38414"/>
    <lineage>
        <taxon>Eukaryota</taxon>
        <taxon>Viridiplantae</taxon>
        <taxon>Streptophyta</taxon>
        <taxon>Embryophyta</taxon>
        <taxon>Tracheophyta</taxon>
        <taxon>Spermatophyta</taxon>
        <taxon>Magnoliopsida</taxon>
        <taxon>Liliopsida</taxon>
        <taxon>Poales</taxon>
        <taxon>Poaceae</taxon>
        <taxon>PACMAD clade</taxon>
        <taxon>Chloridoideae</taxon>
        <taxon>Eragrostideae</taxon>
        <taxon>Eragrostidinae</taxon>
        <taxon>Eragrostis</taxon>
    </lineage>
</organism>
<gene>
    <name evidence="1" type="ORF">EJB05_11261</name>
</gene>
<protein>
    <submittedName>
        <fullName evidence="1">Uncharacterized protein</fullName>
    </submittedName>
</protein>
<evidence type="ECO:0000313" key="2">
    <source>
        <dbReference type="Proteomes" id="UP000324897"/>
    </source>
</evidence>
<feature type="non-terminal residue" evidence="1">
    <location>
        <position position="257"/>
    </location>
</feature>
<reference evidence="1 2" key="1">
    <citation type="journal article" date="2019" name="Sci. Rep.">
        <title>A high-quality genome of Eragrostis curvula grass provides insights into Poaceae evolution and supports new strategies to enhance forage quality.</title>
        <authorList>
            <person name="Carballo J."/>
            <person name="Santos B.A.C.M."/>
            <person name="Zappacosta D."/>
            <person name="Garbus I."/>
            <person name="Selva J.P."/>
            <person name="Gallo C.A."/>
            <person name="Diaz A."/>
            <person name="Albertini E."/>
            <person name="Caccamo M."/>
            <person name="Echenique V."/>
        </authorList>
    </citation>
    <scope>NUCLEOTIDE SEQUENCE [LARGE SCALE GENOMIC DNA]</scope>
    <source>
        <strain evidence="2">cv. Victoria</strain>
        <tissue evidence="1">Leaf</tissue>
    </source>
</reference>
<evidence type="ECO:0000313" key="1">
    <source>
        <dbReference type="EMBL" id="TVU37917.1"/>
    </source>
</evidence>
<sequence length="257" mass="27368">MLGTGPSPGVSTIMAASPSLSRLGNSFTAGSSFVLKKGAACGEGSLPLTRPQCHIQPASKASGVAGIRDAVEAVVDVPCPATSSLCRRLPRAARDSQSSTIMLPTVHELEWIGGGVEGGNRRRHLLLPQDVSSSIVEDIPIRESCCQRWSSTTGIQHQVLLLALSWFFDSLFQAWSELLVSELTVDENLATPILIAQKTSTVRSNLVLVDGFLIHVFLTPTISSMMMQAIYFPTSLIGQNFGACCLLLSVVGLMLSV</sequence>
<dbReference type="AlphaFoldDB" id="A0A5J9VQW3"/>
<dbReference type="Proteomes" id="UP000324897">
    <property type="component" value="Chromosome 4"/>
</dbReference>
<proteinExistence type="predicted"/>
<accession>A0A5J9VQW3</accession>
<keyword evidence="2" id="KW-1185">Reference proteome</keyword>
<comment type="caution">
    <text evidence="1">The sequence shown here is derived from an EMBL/GenBank/DDBJ whole genome shotgun (WGS) entry which is preliminary data.</text>
</comment>